<evidence type="ECO:0000256" key="1">
    <source>
        <dbReference type="ARBA" id="ARBA00004162"/>
    </source>
</evidence>
<evidence type="ECO:0000256" key="5">
    <source>
        <dbReference type="ARBA" id="ARBA00023136"/>
    </source>
</evidence>
<evidence type="ECO:0000256" key="2">
    <source>
        <dbReference type="ARBA" id="ARBA00022475"/>
    </source>
</evidence>
<feature type="compositionally biased region" description="Polar residues" evidence="6">
    <location>
        <begin position="283"/>
        <end position="293"/>
    </location>
</feature>
<dbReference type="InterPro" id="IPR052027">
    <property type="entry name" value="PspC"/>
</dbReference>
<organism evidence="9 10">
    <name type="scientific">Bifidobacterium xylocopae</name>
    <dbReference type="NCBI Taxonomy" id="2493119"/>
    <lineage>
        <taxon>Bacteria</taxon>
        <taxon>Bacillati</taxon>
        <taxon>Actinomycetota</taxon>
        <taxon>Actinomycetes</taxon>
        <taxon>Bifidobacteriales</taxon>
        <taxon>Bifidobacteriaceae</taxon>
        <taxon>Bifidobacterium</taxon>
    </lineage>
</organism>
<feature type="compositionally biased region" description="Low complexity" evidence="6">
    <location>
        <begin position="248"/>
        <end position="261"/>
    </location>
</feature>
<comment type="caution">
    <text evidence="9">The sequence shown here is derived from an EMBL/GenBank/DDBJ whole genome shotgun (WGS) entry which is preliminary data.</text>
</comment>
<feature type="transmembrane region" description="Helical" evidence="7">
    <location>
        <begin position="346"/>
        <end position="367"/>
    </location>
</feature>
<dbReference type="OrthoDB" id="7359894at2"/>
<comment type="subcellular location">
    <subcellularLocation>
        <location evidence="1">Cell membrane</location>
        <topology evidence="1">Single-pass membrane protein</topology>
    </subcellularLocation>
</comment>
<protein>
    <recommendedName>
        <fullName evidence="8">Phage shock protein PspC N-terminal domain-containing protein</fullName>
    </recommendedName>
</protein>
<evidence type="ECO:0000256" key="3">
    <source>
        <dbReference type="ARBA" id="ARBA00022692"/>
    </source>
</evidence>
<keyword evidence="4 7" id="KW-1133">Transmembrane helix</keyword>
<accession>A0A366KF84</accession>
<proteinExistence type="predicted"/>
<dbReference type="GO" id="GO:0005886">
    <property type="term" value="C:plasma membrane"/>
    <property type="evidence" value="ECO:0007669"/>
    <property type="project" value="UniProtKB-SubCell"/>
</dbReference>
<feature type="region of interest" description="Disordered" evidence="6">
    <location>
        <begin position="607"/>
        <end position="645"/>
    </location>
</feature>
<evidence type="ECO:0000256" key="7">
    <source>
        <dbReference type="SAM" id="Phobius"/>
    </source>
</evidence>
<feature type="transmembrane region" description="Helical" evidence="7">
    <location>
        <begin position="101"/>
        <end position="124"/>
    </location>
</feature>
<feature type="transmembrane region" description="Helical" evidence="7">
    <location>
        <begin position="387"/>
        <end position="406"/>
    </location>
</feature>
<keyword evidence="5 7" id="KW-0472">Membrane</keyword>
<evidence type="ECO:0000256" key="6">
    <source>
        <dbReference type="SAM" id="MobiDB-lite"/>
    </source>
</evidence>
<evidence type="ECO:0000256" key="4">
    <source>
        <dbReference type="ARBA" id="ARBA00022989"/>
    </source>
</evidence>
<feature type="transmembrane region" description="Helical" evidence="7">
    <location>
        <begin position="413"/>
        <end position="433"/>
    </location>
</feature>
<feature type="domain" description="Phage shock protein PspC N-terminal" evidence="8">
    <location>
        <begin position="73"/>
        <end position="126"/>
    </location>
</feature>
<reference evidence="9 10" key="1">
    <citation type="submission" date="2017-10" db="EMBL/GenBank/DDBJ databases">
        <title>Bifidobacterium xylocopum sp. nov. and Bifidobacterium aemilianum sp. nov., from the carpenter bee (Xylocopa violacea) digestive tract.</title>
        <authorList>
            <person name="Alberoni D."/>
            <person name="Baffoni L."/>
            <person name="Di Gioia D."/>
            <person name="Gaggia F."/>
            <person name="Biavati B."/>
        </authorList>
    </citation>
    <scope>NUCLEOTIDE SEQUENCE [LARGE SCALE GENOMIC DNA]</scope>
    <source>
        <strain evidence="9 10">XV2</strain>
    </source>
</reference>
<feature type="transmembrane region" description="Helical" evidence="7">
    <location>
        <begin position="144"/>
        <end position="176"/>
    </location>
</feature>
<keyword evidence="3 7" id="KW-0812">Transmembrane</keyword>
<gene>
    <name evidence="9" type="ORF">CRD59_01670</name>
</gene>
<evidence type="ECO:0000259" key="8">
    <source>
        <dbReference type="Pfam" id="PF04024"/>
    </source>
</evidence>
<feature type="compositionally biased region" description="Low complexity" evidence="6">
    <location>
        <begin position="201"/>
        <end position="222"/>
    </location>
</feature>
<name>A0A366KF84_9BIFI</name>
<keyword evidence="2" id="KW-1003">Cell membrane</keyword>
<evidence type="ECO:0000313" key="10">
    <source>
        <dbReference type="Proteomes" id="UP000252345"/>
    </source>
</evidence>
<dbReference type="Proteomes" id="UP000252345">
    <property type="component" value="Unassembled WGS sequence"/>
</dbReference>
<dbReference type="Pfam" id="PF04024">
    <property type="entry name" value="PspC"/>
    <property type="match status" value="1"/>
</dbReference>
<dbReference type="InterPro" id="IPR007168">
    <property type="entry name" value="Phageshock_PspC_N"/>
</dbReference>
<sequence>MNDFNQRADPYQGPASQGAPGRSYGQGGQAGPFPDHDQDPNMGGGYGPPYGPRRPVGGRTMDRFFRWVRGSYLRRSDNRWVGGICAGIAERLGWSTALVRVIMFVAGLSFGAGLAFYGFAWFILPDKRNTIIAEDLLAGSWRGAMVGIILFWLLSIGSGAIVVSPFIGAVLVWAFLAWSGEQARRYGWGYGQVASGGGPGPFADAGGPGTAPAGPAYTAQGAVPPSDGQGWSGPAPGPVHGQAKDGTAGSPADSAPDASGPRPGGPVPSDDSQADASGWSPGRASSTPASAQGTGARPGAAWQPDPYRSYGPHGSYGAGPGPTAYVAPMPPPSPARPRVRRMRRKPAGPVVVLVALGVMLLSGLAVWGLKDHPDRMISSSTLRAGLIWAGCLALAMGVLLVVLGAMGRRSGGLIPVAALTMLAVVGVGAVAVGSSVNRNGLRHELQGYETVNLGAHEHLELDAAPRQMNRYHRGVFLVGDRSAPATVTVDLSDYEENNGWHRVLMDDDSRQDSGCPTGSLRLASSAADVELILPKGCSYALVRQEVVNDLPTGGGHEDDFRDWIDHRVRLGLGRDYDGDDGGGVDGHQGHVSNPELDVRFTYASGSDLSVRREGEATLPRSGGSQPKDGFGRHHSHDREDEDDDD</sequence>
<dbReference type="RefSeq" id="WP_113852870.1">
    <property type="nucleotide sequence ID" value="NZ_PDCH01000002.1"/>
</dbReference>
<evidence type="ECO:0000313" key="9">
    <source>
        <dbReference type="EMBL" id="RBP99773.1"/>
    </source>
</evidence>
<dbReference type="PANTHER" id="PTHR33885:SF3">
    <property type="entry name" value="PHAGE SHOCK PROTEIN C"/>
    <property type="match status" value="1"/>
</dbReference>
<feature type="region of interest" description="Disordered" evidence="6">
    <location>
        <begin position="201"/>
        <end position="342"/>
    </location>
</feature>
<feature type="region of interest" description="Disordered" evidence="6">
    <location>
        <begin position="1"/>
        <end position="55"/>
    </location>
</feature>
<dbReference type="PANTHER" id="PTHR33885">
    <property type="entry name" value="PHAGE SHOCK PROTEIN C"/>
    <property type="match status" value="1"/>
</dbReference>
<dbReference type="AlphaFoldDB" id="A0A366KF84"/>
<keyword evidence="10" id="KW-1185">Reference proteome</keyword>
<dbReference type="EMBL" id="PDCH01000002">
    <property type="protein sequence ID" value="RBP99773.1"/>
    <property type="molecule type" value="Genomic_DNA"/>
</dbReference>